<dbReference type="EMBL" id="CCYA01000162">
    <property type="protein sequence ID" value="CEH12553.1"/>
    <property type="molecule type" value="Genomic_DNA"/>
</dbReference>
<proteinExistence type="predicted"/>
<accession>A0A0P1BA09</accession>
<keyword evidence="1" id="KW-0175">Coiled coil</keyword>
<reference evidence="3 4" key="1">
    <citation type="submission" date="2014-09" db="EMBL/GenBank/DDBJ databases">
        <authorList>
            <person name="Magalhaes I.L.F."/>
            <person name="Oliveira U."/>
            <person name="Santos F.R."/>
            <person name="Vidigal T.H.D.A."/>
            <person name="Brescovit A.D."/>
            <person name="Santos A.J."/>
        </authorList>
    </citation>
    <scope>NUCLEOTIDE SEQUENCE [LARGE SCALE GENOMIC DNA]</scope>
</reference>
<dbReference type="OrthoDB" id="10633818at2759"/>
<evidence type="ECO:0000313" key="3">
    <source>
        <dbReference type="EMBL" id="CEH12553.1"/>
    </source>
</evidence>
<keyword evidence="2" id="KW-1133">Transmembrane helix</keyword>
<evidence type="ECO:0000256" key="2">
    <source>
        <dbReference type="SAM" id="Phobius"/>
    </source>
</evidence>
<evidence type="ECO:0000256" key="1">
    <source>
        <dbReference type="SAM" id="Coils"/>
    </source>
</evidence>
<organism evidence="3 4">
    <name type="scientific">Ceraceosorus bombacis</name>
    <dbReference type="NCBI Taxonomy" id="401625"/>
    <lineage>
        <taxon>Eukaryota</taxon>
        <taxon>Fungi</taxon>
        <taxon>Dikarya</taxon>
        <taxon>Basidiomycota</taxon>
        <taxon>Ustilaginomycotina</taxon>
        <taxon>Exobasidiomycetes</taxon>
        <taxon>Ceraceosorales</taxon>
        <taxon>Ceraceosoraceae</taxon>
        <taxon>Ceraceosorus</taxon>
    </lineage>
</organism>
<evidence type="ECO:0000313" key="4">
    <source>
        <dbReference type="Proteomes" id="UP000054845"/>
    </source>
</evidence>
<feature type="transmembrane region" description="Helical" evidence="2">
    <location>
        <begin position="43"/>
        <end position="65"/>
    </location>
</feature>
<protein>
    <submittedName>
        <fullName evidence="3">Uncharacterized protein</fullName>
    </submittedName>
</protein>
<feature type="coiled-coil region" evidence="1">
    <location>
        <begin position="118"/>
        <end position="152"/>
    </location>
</feature>
<keyword evidence="2" id="KW-0812">Transmembrane</keyword>
<keyword evidence="4" id="KW-1185">Reference proteome</keyword>
<keyword evidence="2" id="KW-0472">Membrane</keyword>
<dbReference type="Proteomes" id="UP000054845">
    <property type="component" value="Unassembled WGS sequence"/>
</dbReference>
<sequence length="178" mass="20264">MPVLCLPPPSTVVISGRLTTSNPSVMWRRKVDQNHMVIMDTCFLTFCGVIFIVVVVTAIALMVWTPYRLRRELRRAAKADLERGEMTVQLQTICLAYSERERQVVHVVQENTIVKRKKAELLQKIDVLECKNGKLAQENVNLKRSNGELEAEARAFSSWSPSPHFQPSLSCDCMLQSF</sequence>
<dbReference type="AlphaFoldDB" id="A0A0P1BA09"/>
<name>A0A0P1BA09_9BASI</name>